<evidence type="ECO:0008006" key="5">
    <source>
        <dbReference type="Google" id="ProtNLM"/>
    </source>
</evidence>
<gene>
    <name evidence="3" type="ORF">JW592_32065</name>
</gene>
<organism evidence="3 4">
    <name type="scientific">Streptomyces spirodelae</name>
    <dbReference type="NCBI Taxonomy" id="2812904"/>
    <lineage>
        <taxon>Bacteria</taxon>
        <taxon>Bacillati</taxon>
        <taxon>Actinomycetota</taxon>
        <taxon>Actinomycetes</taxon>
        <taxon>Kitasatosporales</taxon>
        <taxon>Streptomycetaceae</taxon>
        <taxon>Streptomyces</taxon>
    </lineage>
</organism>
<sequence>MRRRRPEDRESPRYCHHHQPGAFNRDTAEDQALDRNKQGVCGLEGCQMRIDRRGRVREIKGSNVKDVLKAHREANQGATAQRRGPWLSGSFYLVAIIAIIVAMIGISRLTSPWAVPIVVVGSLFGIGTIGAMQLRHDDRLSEQRFVELVKLTYLNLPSILRKSPPPADPFPTGSSDLEDPNGQSTPPA</sequence>
<feature type="transmembrane region" description="Helical" evidence="2">
    <location>
        <begin position="86"/>
        <end position="107"/>
    </location>
</feature>
<feature type="region of interest" description="Disordered" evidence="1">
    <location>
        <begin position="1"/>
        <end position="23"/>
    </location>
</feature>
<protein>
    <recommendedName>
        <fullName evidence="5">DUF3040 domain-containing protein</fullName>
    </recommendedName>
</protein>
<keyword evidence="2" id="KW-0812">Transmembrane</keyword>
<proteinExistence type="predicted"/>
<accession>A0ABS3X3V4</accession>
<evidence type="ECO:0000256" key="1">
    <source>
        <dbReference type="SAM" id="MobiDB-lite"/>
    </source>
</evidence>
<feature type="transmembrane region" description="Helical" evidence="2">
    <location>
        <begin position="113"/>
        <end position="134"/>
    </location>
</feature>
<keyword evidence="2" id="KW-0472">Membrane</keyword>
<comment type="caution">
    <text evidence="3">The sequence shown here is derived from an EMBL/GenBank/DDBJ whole genome shotgun (WGS) entry which is preliminary data.</text>
</comment>
<evidence type="ECO:0000313" key="4">
    <source>
        <dbReference type="Proteomes" id="UP001518976"/>
    </source>
</evidence>
<name>A0ABS3X3V4_9ACTN</name>
<evidence type="ECO:0000313" key="3">
    <source>
        <dbReference type="EMBL" id="MBO8190049.1"/>
    </source>
</evidence>
<dbReference type="RefSeq" id="WP_209268808.1">
    <property type="nucleotide sequence ID" value="NZ_JAFFZN010000054.1"/>
</dbReference>
<evidence type="ECO:0000256" key="2">
    <source>
        <dbReference type="SAM" id="Phobius"/>
    </source>
</evidence>
<dbReference type="Proteomes" id="UP001518976">
    <property type="component" value="Unassembled WGS sequence"/>
</dbReference>
<feature type="compositionally biased region" description="Basic and acidic residues" evidence="1">
    <location>
        <begin position="1"/>
        <end position="13"/>
    </location>
</feature>
<reference evidence="3 4" key="1">
    <citation type="submission" date="2021-02" db="EMBL/GenBank/DDBJ databases">
        <title>Streptomyces spirodelae sp. nov., isolated from duckweed.</title>
        <authorList>
            <person name="Saimee Y."/>
            <person name="Duangmal K."/>
        </authorList>
    </citation>
    <scope>NUCLEOTIDE SEQUENCE [LARGE SCALE GENOMIC DNA]</scope>
    <source>
        <strain evidence="3 4">DW4-2</strain>
    </source>
</reference>
<keyword evidence="4" id="KW-1185">Reference proteome</keyword>
<feature type="region of interest" description="Disordered" evidence="1">
    <location>
        <begin position="161"/>
        <end position="188"/>
    </location>
</feature>
<dbReference type="EMBL" id="JAFFZN010000054">
    <property type="protein sequence ID" value="MBO8190049.1"/>
    <property type="molecule type" value="Genomic_DNA"/>
</dbReference>
<keyword evidence="2" id="KW-1133">Transmembrane helix</keyword>